<keyword evidence="5" id="KW-0547">Nucleotide-binding</keyword>
<evidence type="ECO:0000259" key="9">
    <source>
        <dbReference type="PROSITE" id="PS50893"/>
    </source>
</evidence>
<organism evidence="10 11">
    <name type="scientific">Herbaspirillum hiltneri N3</name>
    <dbReference type="NCBI Taxonomy" id="1262470"/>
    <lineage>
        <taxon>Bacteria</taxon>
        <taxon>Pseudomonadati</taxon>
        <taxon>Pseudomonadota</taxon>
        <taxon>Betaproteobacteria</taxon>
        <taxon>Burkholderiales</taxon>
        <taxon>Oxalobacteraceae</taxon>
        <taxon>Herbaspirillum</taxon>
    </lineage>
</organism>
<dbReference type="InterPro" id="IPR003439">
    <property type="entry name" value="ABC_transporter-like_ATP-bd"/>
</dbReference>
<keyword evidence="2" id="KW-1003">Cell membrane</keyword>
<keyword evidence="4" id="KW-0677">Repeat</keyword>
<keyword evidence="3" id="KW-0762">Sugar transport</keyword>
<evidence type="ECO:0000256" key="7">
    <source>
        <dbReference type="ARBA" id="ARBA00022967"/>
    </source>
</evidence>
<keyword evidence="7" id="KW-1278">Translocase</keyword>
<evidence type="ECO:0000256" key="4">
    <source>
        <dbReference type="ARBA" id="ARBA00022737"/>
    </source>
</evidence>
<dbReference type="PROSITE" id="PS50893">
    <property type="entry name" value="ABC_TRANSPORTER_2"/>
    <property type="match status" value="2"/>
</dbReference>
<evidence type="ECO:0000313" key="10">
    <source>
        <dbReference type="EMBL" id="AKZ65036.1"/>
    </source>
</evidence>
<dbReference type="PANTHER" id="PTHR43790">
    <property type="entry name" value="CARBOHYDRATE TRANSPORT ATP-BINDING PROTEIN MG119-RELATED"/>
    <property type="match status" value="1"/>
</dbReference>
<dbReference type="PANTHER" id="PTHR43790:SF3">
    <property type="entry name" value="D-ALLOSE IMPORT ATP-BINDING PROTEIN ALSA-RELATED"/>
    <property type="match status" value="1"/>
</dbReference>
<dbReference type="InterPro" id="IPR050107">
    <property type="entry name" value="ABC_carbohydrate_import_ATPase"/>
</dbReference>
<keyword evidence="11" id="KW-1185">Reference proteome</keyword>
<dbReference type="InterPro" id="IPR027417">
    <property type="entry name" value="P-loop_NTPase"/>
</dbReference>
<reference evidence="11" key="1">
    <citation type="journal article" date="2015" name="Genome Announc.">
        <title>Complete Genome Sequence of Herbaspirillum hiltneri N3 (DSM 17495), Isolated from Surface-Sterilized Wheat Roots.</title>
        <authorList>
            <person name="Guizelini D."/>
            <person name="Saizaki P.M."/>
            <person name="Coimbra N.A."/>
            <person name="Weiss V.A."/>
            <person name="Faoro H."/>
            <person name="Sfeir M.Z."/>
            <person name="Baura V.A."/>
            <person name="Monteiro R.A."/>
            <person name="Chubatsu L.S."/>
            <person name="Souza E.M."/>
            <person name="Cruz L.M."/>
            <person name="Pedrosa F.O."/>
            <person name="Raittz R.T."/>
            <person name="Marchaukoski J.N."/>
            <person name="Steffens M.B."/>
        </authorList>
    </citation>
    <scope>NUCLEOTIDE SEQUENCE [LARGE SCALE GENOMIC DNA]</scope>
    <source>
        <strain evidence="11">N3</strain>
    </source>
</reference>
<evidence type="ECO:0000256" key="2">
    <source>
        <dbReference type="ARBA" id="ARBA00022475"/>
    </source>
</evidence>
<proteinExistence type="predicted"/>
<sequence length="505" mass="55794">MHTILELQGICKQFGRIKALNGVDLAVAGGEIHALLGENGAGKSTLMKILGGVHRPDQGRIIVGGEERHFTSYHDAIKSGVAIIFQEFSLIPYLNAVDNMFLGREMRNTFGLLSRTMMRRRAEAIFRRLGVTIDLSMEVRRLSLAQQQFVEIGKALSLEARILILDEPTATLTPAEAAHLFTVMRELKRLGVAMIFISHHMEEIFEVCDRVTVLRDGAYVGSAEVVATTVDDLVEMMVGRRLQNTFPPKTAARMSTSMRTAMDVRAIQLRRDGPVNRFQLREGEILGFAGLVGSGRTELALGLIGADPCHRKDVSVHGVTMALHDPAEALVAGVGLLPENRKTEGLILDFSIKDNISLNNLQKYCSALPFIRRGAEREDAQCMSRDIDIKAPDVFARVGNLSGGNQQKVVIARWLNHHCKILIFDEPTRGIDVGAKAEIYRLMRRLTVQGYAVIMISSELPEIVGMCDRVAVFRQGAIVTILEGDSIQSNEVMRHATTGSRLEFV</sequence>
<dbReference type="Proteomes" id="UP000063429">
    <property type="component" value="Chromosome"/>
</dbReference>
<dbReference type="Pfam" id="PF00005">
    <property type="entry name" value="ABC_tran"/>
    <property type="match status" value="2"/>
</dbReference>
<dbReference type="EMBL" id="CP011409">
    <property type="protein sequence ID" value="AKZ65036.1"/>
    <property type="molecule type" value="Genomic_DNA"/>
</dbReference>
<dbReference type="SMART" id="SM00382">
    <property type="entry name" value="AAA"/>
    <property type="match status" value="2"/>
</dbReference>
<protein>
    <submittedName>
        <fullName evidence="10">Ribonucleotide-diphosphate reductase subunit alpha</fullName>
    </submittedName>
</protein>
<dbReference type="InterPro" id="IPR017871">
    <property type="entry name" value="ABC_transporter-like_CS"/>
</dbReference>
<name>A0ABM5V6N4_9BURK</name>
<evidence type="ECO:0000256" key="6">
    <source>
        <dbReference type="ARBA" id="ARBA00022840"/>
    </source>
</evidence>
<evidence type="ECO:0000313" key="11">
    <source>
        <dbReference type="Proteomes" id="UP000063429"/>
    </source>
</evidence>
<dbReference type="PROSITE" id="PS00211">
    <property type="entry name" value="ABC_TRANSPORTER_1"/>
    <property type="match status" value="1"/>
</dbReference>
<dbReference type="CDD" id="cd03215">
    <property type="entry name" value="ABC_Carb_Monos_II"/>
    <property type="match status" value="1"/>
</dbReference>
<keyword evidence="1" id="KW-0813">Transport</keyword>
<dbReference type="Gene3D" id="3.40.50.300">
    <property type="entry name" value="P-loop containing nucleotide triphosphate hydrolases"/>
    <property type="match status" value="2"/>
</dbReference>
<dbReference type="CDD" id="cd03216">
    <property type="entry name" value="ABC_Carb_Monos_I"/>
    <property type="match status" value="1"/>
</dbReference>
<gene>
    <name evidence="10" type="ORF">F506_22375</name>
</gene>
<dbReference type="InterPro" id="IPR003593">
    <property type="entry name" value="AAA+_ATPase"/>
</dbReference>
<evidence type="ECO:0000256" key="3">
    <source>
        <dbReference type="ARBA" id="ARBA00022597"/>
    </source>
</evidence>
<dbReference type="RefSeq" id="WP_053201052.1">
    <property type="nucleotide sequence ID" value="NZ_CP011409.1"/>
</dbReference>
<keyword evidence="6" id="KW-0067">ATP-binding</keyword>
<feature type="domain" description="ABC transporter" evidence="9">
    <location>
        <begin position="258"/>
        <end position="500"/>
    </location>
</feature>
<dbReference type="SUPFAM" id="SSF52540">
    <property type="entry name" value="P-loop containing nucleoside triphosphate hydrolases"/>
    <property type="match status" value="2"/>
</dbReference>
<evidence type="ECO:0000256" key="5">
    <source>
        <dbReference type="ARBA" id="ARBA00022741"/>
    </source>
</evidence>
<accession>A0ABM5V6N4</accession>
<feature type="domain" description="ABC transporter" evidence="9">
    <location>
        <begin position="5"/>
        <end position="241"/>
    </location>
</feature>
<evidence type="ECO:0000256" key="8">
    <source>
        <dbReference type="ARBA" id="ARBA00023136"/>
    </source>
</evidence>
<evidence type="ECO:0000256" key="1">
    <source>
        <dbReference type="ARBA" id="ARBA00022448"/>
    </source>
</evidence>
<keyword evidence="8" id="KW-0472">Membrane</keyword>